<evidence type="ECO:0000313" key="9">
    <source>
        <dbReference type="Proteomes" id="UP001174936"/>
    </source>
</evidence>
<evidence type="ECO:0000256" key="1">
    <source>
        <dbReference type="ARBA" id="ARBA00004123"/>
    </source>
</evidence>
<sequence length="172" mass="18592">MAKGTISKGKKGPSLHSRAARRATSPGIDTDKSLKNVQLPTFDSRPCVLSVHHSAGVSKKKRKVVMSSKARKRHEKSMDRAEAVMDRTETKVQKSKGHFKVIQTRNRAWDEINRDLSGVELLPKKKASKDPSGDAAVAAFFADGDAEMEEAAAAPATVPSTAAVVNDDDEIL</sequence>
<dbReference type="EMBL" id="JAULSV010000002">
    <property type="protein sequence ID" value="KAK0651944.1"/>
    <property type="molecule type" value="Genomic_DNA"/>
</dbReference>
<dbReference type="PANTHER" id="PTHR28280">
    <property type="entry name" value="SHUTTLING PRE-60S FACTOR ECM1"/>
    <property type="match status" value="1"/>
</dbReference>
<protein>
    <submittedName>
        <fullName evidence="8">Alb1-domain-containing protein</fullName>
    </submittedName>
</protein>
<evidence type="ECO:0000256" key="6">
    <source>
        <dbReference type="ARBA" id="ARBA00023242"/>
    </source>
</evidence>
<keyword evidence="4" id="KW-0963">Cytoplasm</keyword>
<comment type="subcellular location">
    <subcellularLocation>
        <location evidence="2">Cytoplasm</location>
    </subcellularLocation>
    <subcellularLocation>
        <location evidence="1">Nucleus</location>
    </subcellularLocation>
</comment>
<dbReference type="GO" id="GO:0000055">
    <property type="term" value="P:ribosomal large subunit export from nucleus"/>
    <property type="evidence" value="ECO:0007669"/>
    <property type="project" value="TreeGrafter"/>
</dbReference>
<keyword evidence="6" id="KW-0539">Nucleus</keyword>
<evidence type="ECO:0000313" key="8">
    <source>
        <dbReference type="EMBL" id="KAK0651944.1"/>
    </source>
</evidence>
<accession>A0AA39YG06</accession>
<proteinExistence type="predicted"/>
<dbReference type="GO" id="GO:0030687">
    <property type="term" value="C:preribosome, large subunit precursor"/>
    <property type="evidence" value="ECO:0007669"/>
    <property type="project" value="TreeGrafter"/>
</dbReference>
<evidence type="ECO:0000256" key="4">
    <source>
        <dbReference type="ARBA" id="ARBA00022490"/>
    </source>
</evidence>
<evidence type="ECO:0000256" key="3">
    <source>
        <dbReference type="ARBA" id="ARBA00022448"/>
    </source>
</evidence>
<keyword evidence="3" id="KW-0813">Transport</keyword>
<evidence type="ECO:0000256" key="5">
    <source>
        <dbReference type="ARBA" id="ARBA00022517"/>
    </source>
</evidence>
<feature type="compositionally biased region" description="Basic residues" evidence="7">
    <location>
        <begin position="8"/>
        <end position="21"/>
    </location>
</feature>
<dbReference type="Pfam" id="PF09135">
    <property type="entry name" value="Alb1"/>
    <property type="match status" value="1"/>
</dbReference>
<gene>
    <name evidence="8" type="ORF">B0T16DRAFT_387292</name>
</gene>
<feature type="region of interest" description="Disordered" evidence="7">
    <location>
        <begin position="53"/>
        <end position="97"/>
    </location>
</feature>
<keyword evidence="5" id="KW-0690">Ribosome biogenesis</keyword>
<feature type="compositionally biased region" description="Basic and acidic residues" evidence="7">
    <location>
        <begin position="76"/>
        <end position="92"/>
    </location>
</feature>
<keyword evidence="9" id="KW-1185">Reference proteome</keyword>
<organism evidence="8 9">
    <name type="scientific">Cercophora newfieldiana</name>
    <dbReference type="NCBI Taxonomy" id="92897"/>
    <lineage>
        <taxon>Eukaryota</taxon>
        <taxon>Fungi</taxon>
        <taxon>Dikarya</taxon>
        <taxon>Ascomycota</taxon>
        <taxon>Pezizomycotina</taxon>
        <taxon>Sordariomycetes</taxon>
        <taxon>Sordariomycetidae</taxon>
        <taxon>Sordariales</taxon>
        <taxon>Lasiosphaeriaceae</taxon>
        <taxon>Cercophora</taxon>
    </lineage>
</organism>
<evidence type="ECO:0000256" key="7">
    <source>
        <dbReference type="SAM" id="MobiDB-lite"/>
    </source>
</evidence>
<dbReference type="GO" id="GO:0005730">
    <property type="term" value="C:nucleolus"/>
    <property type="evidence" value="ECO:0007669"/>
    <property type="project" value="TreeGrafter"/>
</dbReference>
<feature type="compositionally biased region" description="Basic residues" evidence="7">
    <location>
        <begin position="58"/>
        <end position="75"/>
    </location>
</feature>
<dbReference type="InterPro" id="IPR022784">
    <property type="entry name" value="Ribosome_bgen_Alb1"/>
</dbReference>
<dbReference type="Proteomes" id="UP001174936">
    <property type="component" value="Unassembled WGS sequence"/>
</dbReference>
<dbReference type="AlphaFoldDB" id="A0AA39YG06"/>
<feature type="region of interest" description="Disordered" evidence="7">
    <location>
        <begin position="1"/>
        <end position="36"/>
    </location>
</feature>
<name>A0AA39YG06_9PEZI</name>
<evidence type="ECO:0000256" key="2">
    <source>
        <dbReference type="ARBA" id="ARBA00004496"/>
    </source>
</evidence>
<dbReference type="GO" id="GO:0005737">
    <property type="term" value="C:cytoplasm"/>
    <property type="evidence" value="ECO:0007669"/>
    <property type="project" value="UniProtKB-SubCell"/>
</dbReference>
<comment type="caution">
    <text evidence="8">The sequence shown here is derived from an EMBL/GenBank/DDBJ whole genome shotgun (WGS) entry which is preliminary data.</text>
</comment>
<dbReference type="PANTHER" id="PTHR28280:SF1">
    <property type="entry name" value="SHUTTLING PRE-60S FACTOR ECM1"/>
    <property type="match status" value="1"/>
</dbReference>
<reference evidence="8" key="1">
    <citation type="submission" date="2023-06" db="EMBL/GenBank/DDBJ databases">
        <title>Genome-scale phylogeny and comparative genomics of the fungal order Sordariales.</title>
        <authorList>
            <consortium name="Lawrence Berkeley National Laboratory"/>
            <person name="Hensen N."/>
            <person name="Bonometti L."/>
            <person name="Westerberg I."/>
            <person name="Brannstrom I.O."/>
            <person name="Guillou S."/>
            <person name="Cros-Aarteil S."/>
            <person name="Calhoun S."/>
            <person name="Haridas S."/>
            <person name="Kuo A."/>
            <person name="Mondo S."/>
            <person name="Pangilinan J."/>
            <person name="Riley R."/>
            <person name="Labutti K."/>
            <person name="Andreopoulos B."/>
            <person name="Lipzen A."/>
            <person name="Chen C."/>
            <person name="Yanf M."/>
            <person name="Daum C."/>
            <person name="Ng V."/>
            <person name="Clum A."/>
            <person name="Steindorff A."/>
            <person name="Ohm R."/>
            <person name="Martin F."/>
            <person name="Silar P."/>
            <person name="Natvig D."/>
            <person name="Lalanne C."/>
            <person name="Gautier V."/>
            <person name="Ament-Velasquez S.L."/>
            <person name="Kruys A."/>
            <person name="Hutchinson M.I."/>
            <person name="Powell A.J."/>
            <person name="Barry K."/>
            <person name="Miller A.N."/>
            <person name="Grigoriev I.V."/>
            <person name="Debuchy R."/>
            <person name="Gladieux P."/>
            <person name="Thoren M.H."/>
            <person name="Johannesson H."/>
        </authorList>
    </citation>
    <scope>NUCLEOTIDE SEQUENCE</scope>
    <source>
        <strain evidence="8">SMH2532-1</strain>
    </source>
</reference>
<dbReference type="InterPro" id="IPR053278">
    <property type="entry name" value="Pre-60S_factor_ECM1"/>
</dbReference>